<keyword evidence="2" id="KW-0812">Transmembrane</keyword>
<keyword evidence="2" id="KW-1133">Transmembrane helix</keyword>
<feature type="transmembrane region" description="Helical" evidence="2">
    <location>
        <begin position="87"/>
        <end position="109"/>
    </location>
</feature>
<accession>A0A3G2UZ59</accession>
<name>A0A3G2UZ59_SPHYA</name>
<dbReference type="AlphaFoldDB" id="A0A3G2UZ59"/>
<gene>
    <name evidence="3" type="ORF">EBF16_26665</name>
</gene>
<reference evidence="3 4" key="1">
    <citation type="submission" date="2018-10" db="EMBL/GenBank/DDBJ databases">
        <title>Characterization and genome analysis of a novel bacterium Sphingobium yanoikuyae SJTF8 capable of degrading PAHs.</title>
        <authorList>
            <person name="Yin C."/>
            <person name="Xiong W."/>
            <person name="Liang R."/>
        </authorList>
    </citation>
    <scope>NUCLEOTIDE SEQUENCE [LARGE SCALE GENOMIC DNA]</scope>
    <source>
        <strain evidence="3 4">SJTF8</strain>
    </source>
</reference>
<dbReference type="Proteomes" id="UP000280708">
    <property type="component" value="Chromosome"/>
</dbReference>
<sequence>MSNAIDIVTRATITAAPGNAQRRDEGLQTGGPGDTYDSMDGRVSRLEAHMEQVREDMRDIKGALGQIADKLNQIPTRDDLWSWKLQWAAIGFGVMAIVIGGIIGGLAWIQPAPEKPSAPQPIVITVPKT</sequence>
<organism evidence="3 4">
    <name type="scientific">Sphingobium yanoikuyae</name>
    <name type="common">Sphingomonas yanoikuyae</name>
    <dbReference type="NCBI Taxonomy" id="13690"/>
    <lineage>
        <taxon>Bacteria</taxon>
        <taxon>Pseudomonadati</taxon>
        <taxon>Pseudomonadota</taxon>
        <taxon>Alphaproteobacteria</taxon>
        <taxon>Sphingomonadales</taxon>
        <taxon>Sphingomonadaceae</taxon>
        <taxon>Sphingobium</taxon>
    </lineage>
</organism>
<evidence type="ECO:0008006" key="5">
    <source>
        <dbReference type="Google" id="ProtNLM"/>
    </source>
</evidence>
<proteinExistence type="predicted"/>
<protein>
    <recommendedName>
        <fullName evidence="5">DUF1515 domain-containing protein</fullName>
    </recommendedName>
</protein>
<evidence type="ECO:0000313" key="4">
    <source>
        <dbReference type="Proteomes" id="UP000280708"/>
    </source>
</evidence>
<feature type="region of interest" description="Disordered" evidence="1">
    <location>
        <begin position="18"/>
        <end position="40"/>
    </location>
</feature>
<keyword evidence="2" id="KW-0472">Membrane</keyword>
<dbReference type="EMBL" id="CP033230">
    <property type="protein sequence ID" value="AYO80135.1"/>
    <property type="molecule type" value="Genomic_DNA"/>
</dbReference>
<evidence type="ECO:0000256" key="2">
    <source>
        <dbReference type="SAM" id="Phobius"/>
    </source>
</evidence>
<evidence type="ECO:0000313" key="3">
    <source>
        <dbReference type="EMBL" id="AYO80135.1"/>
    </source>
</evidence>
<evidence type="ECO:0000256" key="1">
    <source>
        <dbReference type="SAM" id="MobiDB-lite"/>
    </source>
</evidence>